<reference evidence="2 3" key="1">
    <citation type="submission" date="2018-06" db="EMBL/GenBank/DDBJ databases">
        <authorList>
            <consortium name="Pathogen Informatics"/>
            <person name="Doyle S."/>
        </authorList>
    </citation>
    <scope>NUCLEOTIDE SEQUENCE [LARGE SCALE GENOMIC DNA]</scope>
    <source>
        <strain evidence="2 3">NCTC10911</strain>
    </source>
</reference>
<evidence type="ECO:0000313" key="2">
    <source>
        <dbReference type="EMBL" id="SUV66433.1"/>
    </source>
</evidence>
<protein>
    <submittedName>
        <fullName evidence="2">Tripartite tricarboxylate transporter TctB family</fullName>
    </submittedName>
</protein>
<accession>A0A0E7UW64</accession>
<dbReference type="OMA" id="VDRIPRW"/>
<sequence>MQLRNRQDFWSGVMFIVLGLGFSWQASSYQMGTAARMGPGYFPFWLGLVLALLGAIVLISALSKKATETAVEGFDWRIVFLVVGSVVLYALILKPLGVYLSVFILVVVSSLASHEFSWKVAVANGIFLVVFSYLAFIKGLGLIFPLWPSFLGMN</sequence>
<dbReference type="EMBL" id="UFTT01000002">
    <property type="protein sequence ID" value="SUV66433.1"/>
    <property type="molecule type" value="Genomic_DNA"/>
</dbReference>
<gene>
    <name evidence="2" type="ORF">NCTC10911_03491</name>
</gene>
<dbReference type="RefSeq" id="WP_003820744.1">
    <property type="nucleotide sequence ID" value="NZ_AP024746.1"/>
</dbReference>
<feature type="domain" description="DUF1468" evidence="1">
    <location>
        <begin position="10"/>
        <end position="145"/>
    </location>
</feature>
<dbReference type="Pfam" id="PF07331">
    <property type="entry name" value="TctB"/>
    <property type="match status" value="1"/>
</dbReference>
<evidence type="ECO:0000313" key="3">
    <source>
        <dbReference type="Proteomes" id="UP000255014"/>
    </source>
</evidence>
<dbReference type="AlphaFoldDB" id="A0A0E7UW64"/>
<proteinExistence type="predicted"/>
<organism evidence="2 3">
    <name type="scientific">Bordetella pertussis</name>
    <dbReference type="NCBI Taxonomy" id="520"/>
    <lineage>
        <taxon>Bacteria</taxon>
        <taxon>Pseudomonadati</taxon>
        <taxon>Pseudomonadota</taxon>
        <taxon>Betaproteobacteria</taxon>
        <taxon>Burkholderiales</taxon>
        <taxon>Alcaligenaceae</taxon>
        <taxon>Bordetella</taxon>
    </lineage>
</organism>
<dbReference type="Proteomes" id="UP000255014">
    <property type="component" value="Unassembled WGS sequence"/>
</dbReference>
<dbReference type="GeneID" id="69602978"/>
<dbReference type="InterPro" id="IPR009936">
    <property type="entry name" value="DUF1468"/>
</dbReference>
<name>A0A0E7UW64_BORPT</name>
<evidence type="ECO:0000259" key="1">
    <source>
        <dbReference type="Pfam" id="PF07331"/>
    </source>
</evidence>